<dbReference type="AlphaFoldDB" id="A0A1R3I4Q3"/>
<dbReference type="Proteomes" id="UP000187203">
    <property type="component" value="Unassembled WGS sequence"/>
</dbReference>
<proteinExistence type="predicted"/>
<evidence type="ECO:0000256" key="1">
    <source>
        <dbReference type="SAM" id="MobiDB-lite"/>
    </source>
</evidence>
<accession>A0A1R3I4Q3</accession>
<comment type="caution">
    <text evidence="2">The sequence shown here is derived from an EMBL/GenBank/DDBJ whole genome shotgun (WGS) entry which is preliminary data.</text>
</comment>
<protein>
    <submittedName>
        <fullName evidence="2">Uncharacterized protein</fullName>
    </submittedName>
</protein>
<keyword evidence="3" id="KW-1185">Reference proteome</keyword>
<reference evidence="3" key="1">
    <citation type="submission" date="2013-09" db="EMBL/GenBank/DDBJ databases">
        <title>Corchorus olitorius genome sequencing.</title>
        <authorList>
            <person name="Alam M."/>
            <person name="Haque M.S."/>
            <person name="Islam M.S."/>
            <person name="Emdad E.M."/>
            <person name="Islam M.M."/>
            <person name="Ahmed B."/>
            <person name="Halim A."/>
            <person name="Hossen Q.M.M."/>
            <person name="Hossain M.Z."/>
            <person name="Ahmed R."/>
            <person name="Khan M.M."/>
            <person name="Islam R."/>
            <person name="Rashid M.M."/>
            <person name="Khan S.A."/>
            <person name="Rahman M.S."/>
            <person name="Alam M."/>
            <person name="Yahiya A.S."/>
            <person name="Khan M.S."/>
            <person name="Azam M.S."/>
            <person name="Haque T."/>
            <person name="Lashkar M.Z.H."/>
            <person name="Akhand A.I."/>
            <person name="Morshed G."/>
            <person name="Roy S."/>
            <person name="Uddin K.S."/>
            <person name="Rabeya T."/>
            <person name="Hossain A.S."/>
            <person name="Chowdhury A."/>
            <person name="Snigdha A.R."/>
            <person name="Mortoza M.S."/>
            <person name="Matin S.A."/>
            <person name="Hoque S.M.E."/>
            <person name="Islam M.K."/>
            <person name="Roy D.K."/>
            <person name="Haider R."/>
            <person name="Moosa M.M."/>
            <person name="Elias S.M."/>
            <person name="Hasan A.M."/>
            <person name="Jahan S."/>
            <person name="Shafiuddin M."/>
            <person name="Mahmood N."/>
            <person name="Shommy N.S."/>
        </authorList>
    </citation>
    <scope>NUCLEOTIDE SEQUENCE [LARGE SCALE GENOMIC DNA]</scope>
    <source>
        <strain evidence="3">cv. O-4</strain>
    </source>
</reference>
<gene>
    <name evidence="2" type="ORF">COLO4_25091</name>
</gene>
<evidence type="ECO:0000313" key="2">
    <source>
        <dbReference type="EMBL" id="OMO77557.1"/>
    </source>
</evidence>
<organism evidence="2 3">
    <name type="scientific">Corchorus olitorius</name>
    <dbReference type="NCBI Taxonomy" id="93759"/>
    <lineage>
        <taxon>Eukaryota</taxon>
        <taxon>Viridiplantae</taxon>
        <taxon>Streptophyta</taxon>
        <taxon>Embryophyta</taxon>
        <taxon>Tracheophyta</taxon>
        <taxon>Spermatophyta</taxon>
        <taxon>Magnoliopsida</taxon>
        <taxon>eudicotyledons</taxon>
        <taxon>Gunneridae</taxon>
        <taxon>Pentapetalae</taxon>
        <taxon>rosids</taxon>
        <taxon>malvids</taxon>
        <taxon>Malvales</taxon>
        <taxon>Malvaceae</taxon>
        <taxon>Grewioideae</taxon>
        <taxon>Apeibeae</taxon>
        <taxon>Corchorus</taxon>
    </lineage>
</organism>
<evidence type="ECO:0000313" key="3">
    <source>
        <dbReference type="Proteomes" id="UP000187203"/>
    </source>
</evidence>
<feature type="region of interest" description="Disordered" evidence="1">
    <location>
        <begin position="18"/>
        <end position="37"/>
    </location>
</feature>
<sequence>MEPLNSLLSFEGVIHGYGSRTGLPTGNGEVRAKSSRS</sequence>
<name>A0A1R3I4Q3_9ROSI</name>
<dbReference type="EMBL" id="AWUE01018914">
    <property type="protein sequence ID" value="OMO77557.1"/>
    <property type="molecule type" value="Genomic_DNA"/>
</dbReference>